<name>A0AC34GPP3_9BILA</name>
<proteinExistence type="predicted"/>
<evidence type="ECO:0000313" key="2">
    <source>
        <dbReference type="WBParaSite" id="ES5_v2.g6163.t1"/>
    </source>
</evidence>
<accession>A0AC34GPP3</accession>
<dbReference type="Proteomes" id="UP000887579">
    <property type="component" value="Unplaced"/>
</dbReference>
<evidence type="ECO:0000313" key="1">
    <source>
        <dbReference type="Proteomes" id="UP000887579"/>
    </source>
</evidence>
<organism evidence="1 2">
    <name type="scientific">Panagrolaimus sp. ES5</name>
    <dbReference type="NCBI Taxonomy" id="591445"/>
    <lineage>
        <taxon>Eukaryota</taxon>
        <taxon>Metazoa</taxon>
        <taxon>Ecdysozoa</taxon>
        <taxon>Nematoda</taxon>
        <taxon>Chromadorea</taxon>
        <taxon>Rhabditida</taxon>
        <taxon>Tylenchina</taxon>
        <taxon>Panagrolaimomorpha</taxon>
        <taxon>Panagrolaimoidea</taxon>
        <taxon>Panagrolaimidae</taxon>
        <taxon>Panagrolaimus</taxon>
    </lineage>
</organism>
<reference evidence="2" key="1">
    <citation type="submission" date="2022-11" db="UniProtKB">
        <authorList>
            <consortium name="WormBaseParasite"/>
        </authorList>
    </citation>
    <scope>IDENTIFICATION</scope>
</reference>
<sequence length="481" mass="55312">MAQNIHSKKQTAEEEIEEETMIMHELGYHEKLDEMDEITNEIAFRIHSYHQVFPAFGDVAAQIDDIQSSLEAIRAVLKDTKHSSLARFKKGKSGGSDDGWYEARKELFAEELRKMKRVVAKIEKMLPDLEGYDDFKMGSRNVYKKLDQEKHAIEEIQKLIKDDMYIPKKSVITREMERQQRKEQIHNKKTIVKPAAAKVSSPVKENPAKIFETLMNEFEEKKVPVADTLSKLIQLFKSYSKFIPADDDLDLMFTHLGKILQKKDKKAITQALTLLSYFTKDAKYSSNIVKTDLLKHMAPLLHFTDDPIIESTLVNFINLAAHTKAIIDSQVLKFMLKVFELQDDELSYKSLQLLSKFSNGGEEAIKAIFKQDKNLFFFMVNHLDADYRPSRLPAFNSVVNTMEHADEELTHGMIDMGCVCDLCNFFYEHADEAFEALKNTLEKAGHRAKEVVKSIEGCGGYDYISEMNTEESEALIKKFFD</sequence>
<protein>
    <submittedName>
        <fullName evidence="2">Uncharacterized protein</fullName>
    </submittedName>
</protein>
<dbReference type="WBParaSite" id="ES5_v2.g6163.t1">
    <property type="protein sequence ID" value="ES5_v2.g6163.t1"/>
    <property type="gene ID" value="ES5_v2.g6163"/>
</dbReference>